<keyword evidence="5 7" id="KW-0720">Serine protease</keyword>
<keyword evidence="6" id="KW-0106">Calcium</keyword>
<dbReference type="Pfam" id="PF00082">
    <property type="entry name" value="Peptidase_S8"/>
    <property type="match status" value="1"/>
</dbReference>
<feature type="active site" description="Charge relay system" evidence="7">
    <location>
        <position position="123"/>
    </location>
</feature>
<evidence type="ECO:0000256" key="8">
    <source>
        <dbReference type="SAM" id="SignalP"/>
    </source>
</evidence>
<dbReference type="PANTHER" id="PTHR42884:SF14">
    <property type="entry name" value="NEUROENDOCRINE CONVERTASE 1"/>
    <property type="match status" value="1"/>
</dbReference>
<organism evidence="10 11">
    <name type="scientific">Enterovibrio qingdaonensis</name>
    <dbReference type="NCBI Taxonomy" id="2899818"/>
    <lineage>
        <taxon>Bacteria</taxon>
        <taxon>Pseudomonadati</taxon>
        <taxon>Pseudomonadota</taxon>
        <taxon>Gammaproteobacteria</taxon>
        <taxon>Vibrionales</taxon>
        <taxon>Vibrionaceae</taxon>
        <taxon>Enterovibrio</taxon>
    </lineage>
</organism>
<accession>A0ABT5QJF7</accession>
<dbReference type="InterPro" id="IPR023827">
    <property type="entry name" value="Peptidase_S8_Asp-AS"/>
</dbReference>
<feature type="signal peptide" evidence="8">
    <location>
        <begin position="1"/>
        <end position="23"/>
    </location>
</feature>
<proteinExistence type="inferred from homology"/>
<evidence type="ECO:0000256" key="1">
    <source>
        <dbReference type="ARBA" id="ARBA00005325"/>
    </source>
</evidence>
<dbReference type="InterPro" id="IPR022398">
    <property type="entry name" value="Peptidase_S8_His-AS"/>
</dbReference>
<dbReference type="InterPro" id="IPR002884">
    <property type="entry name" value="P_dom"/>
</dbReference>
<evidence type="ECO:0000313" key="11">
    <source>
        <dbReference type="Proteomes" id="UP001149821"/>
    </source>
</evidence>
<dbReference type="SUPFAM" id="SSF49785">
    <property type="entry name" value="Galactose-binding domain-like"/>
    <property type="match status" value="1"/>
</dbReference>
<dbReference type="InterPro" id="IPR015500">
    <property type="entry name" value="Peptidase_S8_subtilisin-rel"/>
</dbReference>
<keyword evidence="2 7" id="KW-0645">Protease</keyword>
<dbReference type="PANTHER" id="PTHR42884">
    <property type="entry name" value="PROPROTEIN CONVERTASE SUBTILISIN/KEXIN-RELATED"/>
    <property type="match status" value="1"/>
</dbReference>
<comment type="similarity">
    <text evidence="1">Belongs to the peptidase S8 family. Furin subfamily.</text>
</comment>
<comment type="caution">
    <text evidence="10">The sequence shown here is derived from an EMBL/GenBank/DDBJ whole genome shotgun (WGS) entry which is preliminary data.</text>
</comment>
<dbReference type="PROSITE" id="PS00136">
    <property type="entry name" value="SUBTILASE_ASP"/>
    <property type="match status" value="1"/>
</dbReference>
<keyword evidence="3 8" id="KW-0732">Signal</keyword>
<dbReference type="InterPro" id="IPR000209">
    <property type="entry name" value="Peptidase_S8/S53_dom"/>
</dbReference>
<dbReference type="PROSITE" id="PS00138">
    <property type="entry name" value="SUBTILASE_SER"/>
    <property type="match status" value="1"/>
</dbReference>
<sequence length="619" mass="66698">MRARSAVAMAVSAIVSFSGSAIATDREYENRWLLPGDPLVEHQWNLLNAGQSAFAANGGKIGYDLNLWQTHLFGLQGQGVIVAVVDDGLEIAHPDLAQNIKPGSWDLVNNDDDPTPISPYDAHGTSVAGIIAAAGGNQIGVRGVAPRAGLKGFNFLAEQSLGSWLIAHGADTRSSDVRIFNQSYGGNAIFSYPYDLENDLALAMQDAVYAQNSTLSHSGRGALYVKSAGNGFNTTAIMIGNGIYKIMPKDYGWVESPNQGLPWQNSNLESSNANYWNMVISAMNADGELSSYSSVGSNVFLTAPAGEFGKDKPAHITTDLTGCERGYNRLDTAQSNGLHGGTADDPNCNYNGIMNGTSSSAPNTSGSAALLMTSRPDLTQRDIRHLLAKTATKIDPEQGDTVISYVTASGATRTVAAFDGWAKNAGGYDFSPYYGFGLIDVDKAMFESRTYQPLPPQKISDWSENTQQVAIPDAGDGSVGTDISIDNDWVVEAVQVKVDINHERTGDLLIELISPSGTSSVLMSPYNSMIGRSLYQGLGIPLGDEGRGYRDHLLLSHKFYGEPAAGQWKLRVTDVSKEFDYWVLQNRDNDAEIYYFPNPNNVEQGVLNHWSIRVVGHQG</sequence>
<feature type="chain" id="PRO_5046626363" evidence="8">
    <location>
        <begin position="24"/>
        <end position="619"/>
    </location>
</feature>
<dbReference type="InterPro" id="IPR034182">
    <property type="entry name" value="Kexin/furin"/>
</dbReference>
<feature type="active site" description="Charge relay system" evidence="7">
    <location>
        <position position="358"/>
    </location>
</feature>
<dbReference type="RefSeq" id="WP_274141450.1">
    <property type="nucleotide sequence ID" value="NZ_JAJUBB010000004.1"/>
</dbReference>
<evidence type="ECO:0000256" key="3">
    <source>
        <dbReference type="ARBA" id="ARBA00022729"/>
    </source>
</evidence>
<protein>
    <submittedName>
        <fullName evidence="10">S8 family serine peptidase</fullName>
    </submittedName>
</protein>
<name>A0ABT5QJF7_9GAMM</name>
<evidence type="ECO:0000256" key="5">
    <source>
        <dbReference type="ARBA" id="ARBA00022825"/>
    </source>
</evidence>
<dbReference type="PRINTS" id="PR00723">
    <property type="entry name" value="SUBTILISIN"/>
</dbReference>
<dbReference type="Gene3D" id="2.60.120.260">
    <property type="entry name" value="Galactose-binding domain-like"/>
    <property type="match status" value="1"/>
</dbReference>
<dbReference type="PROSITE" id="PS00137">
    <property type="entry name" value="SUBTILASE_HIS"/>
    <property type="match status" value="1"/>
</dbReference>
<keyword evidence="11" id="KW-1185">Reference proteome</keyword>
<evidence type="ECO:0000256" key="2">
    <source>
        <dbReference type="ARBA" id="ARBA00022670"/>
    </source>
</evidence>
<dbReference type="CDD" id="cd04059">
    <property type="entry name" value="Peptidases_S8_Protein_convertases_Kexins_Furin-like"/>
    <property type="match status" value="1"/>
</dbReference>
<dbReference type="SUPFAM" id="SSF52743">
    <property type="entry name" value="Subtilisin-like"/>
    <property type="match status" value="1"/>
</dbReference>
<dbReference type="InterPro" id="IPR036852">
    <property type="entry name" value="Peptidase_S8/S53_dom_sf"/>
</dbReference>
<dbReference type="Proteomes" id="UP001149821">
    <property type="component" value="Unassembled WGS sequence"/>
</dbReference>
<evidence type="ECO:0000256" key="6">
    <source>
        <dbReference type="ARBA" id="ARBA00022837"/>
    </source>
</evidence>
<dbReference type="InterPro" id="IPR023828">
    <property type="entry name" value="Peptidase_S8_Ser-AS"/>
</dbReference>
<keyword evidence="4 7" id="KW-0378">Hydrolase</keyword>
<evidence type="ECO:0000256" key="7">
    <source>
        <dbReference type="PROSITE-ProRule" id="PRU01240"/>
    </source>
</evidence>
<dbReference type="PROSITE" id="PS51892">
    <property type="entry name" value="SUBTILASE"/>
    <property type="match status" value="1"/>
</dbReference>
<evidence type="ECO:0000259" key="9">
    <source>
        <dbReference type="PROSITE" id="PS51829"/>
    </source>
</evidence>
<evidence type="ECO:0000256" key="4">
    <source>
        <dbReference type="ARBA" id="ARBA00022801"/>
    </source>
</evidence>
<feature type="active site" description="Charge relay system" evidence="7">
    <location>
        <position position="86"/>
    </location>
</feature>
<dbReference type="InterPro" id="IPR008979">
    <property type="entry name" value="Galactose-bd-like_sf"/>
</dbReference>
<dbReference type="EMBL" id="JAJUBB010000004">
    <property type="protein sequence ID" value="MDD1781127.1"/>
    <property type="molecule type" value="Genomic_DNA"/>
</dbReference>
<dbReference type="PROSITE" id="PS51829">
    <property type="entry name" value="P_HOMO_B"/>
    <property type="match status" value="1"/>
</dbReference>
<feature type="domain" description="P/Homo B" evidence="9">
    <location>
        <begin position="454"/>
        <end position="619"/>
    </location>
</feature>
<reference evidence="10" key="1">
    <citation type="submission" date="2021-12" db="EMBL/GenBank/DDBJ databases">
        <title>Enterovibrio ZSDZ35 sp. nov. and Enterovibrio ZSDZ42 sp. nov., isolated from coastal seawater in Qingdao.</title>
        <authorList>
            <person name="Zhang P."/>
        </authorList>
    </citation>
    <scope>NUCLEOTIDE SEQUENCE</scope>
    <source>
        <strain evidence="10">ZSDZ35</strain>
    </source>
</reference>
<dbReference type="Gene3D" id="3.40.50.200">
    <property type="entry name" value="Peptidase S8/S53 domain"/>
    <property type="match status" value="1"/>
</dbReference>
<gene>
    <name evidence="10" type="ORF">LRP49_07905</name>
</gene>
<dbReference type="Pfam" id="PF01483">
    <property type="entry name" value="P_proprotein"/>
    <property type="match status" value="1"/>
</dbReference>
<evidence type="ECO:0000313" key="10">
    <source>
        <dbReference type="EMBL" id="MDD1781127.1"/>
    </source>
</evidence>